<accession>A0ABY8QIX8</accession>
<keyword evidence="1" id="KW-1133">Transmembrane helix</keyword>
<evidence type="ECO:0000313" key="3">
    <source>
        <dbReference type="Proteomes" id="UP001241605"/>
    </source>
</evidence>
<dbReference type="Pfam" id="PF06835">
    <property type="entry name" value="LptC"/>
    <property type="match status" value="1"/>
</dbReference>
<organism evidence="2 3">
    <name type="scientific">Tropicibacter oceani</name>
    <dbReference type="NCBI Taxonomy" id="3058420"/>
    <lineage>
        <taxon>Bacteria</taxon>
        <taxon>Pseudomonadati</taxon>
        <taxon>Pseudomonadota</taxon>
        <taxon>Alphaproteobacteria</taxon>
        <taxon>Rhodobacterales</taxon>
        <taxon>Roseobacteraceae</taxon>
        <taxon>Tropicibacter</taxon>
    </lineage>
</organism>
<proteinExistence type="predicted"/>
<keyword evidence="3" id="KW-1185">Reference proteome</keyword>
<keyword evidence="1" id="KW-0812">Transmembrane</keyword>
<dbReference type="Proteomes" id="UP001241605">
    <property type="component" value="Chromosome"/>
</dbReference>
<dbReference type="EMBL" id="CP124616">
    <property type="protein sequence ID" value="WGW04393.1"/>
    <property type="molecule type" value="Genomic_DNA"/>
</dbReference>
<feature type="transmembrane region" description="Helical" evidence="1">
    <location>
        <begin position="12"/>
        <end position="33"/>
    </location>
</feature>
<evidence type="ECO:0008006" key="4">
    <source>
        <dbReference type="Google" id="ProtNLM"/>
    </source>
</evidence>
<reference evidence="2 3" key="1">
    <citation type="submission" date="2023-05" db="EMBL/GenBank/DDBJ databases">
        <title>YMD87, complete Genome.</title>
        <authorList>
            <person name="Zhang J."/>
            <person name="Xu X."/>
        </authorList>
    </citation>
    <scope>NUCLEOTIDE SEQUENCE [LARGE SCALE GENOMIC DNA]</scope>
    <source>
        <strain evidence="2 3">YMD87</strain>
    </source>
</reference>
<protein>
    <recommendedName>
        <fullName evidence="4">LPS export ABC transporter periplasmic protein LptC</fullName>
    </recommendedName>
</protein>
<gene>
    <name evidence="2" type="ORF">QF118_02290</name>
</gene>
<sequence>MVRRIGLYSRVIAWLKILLPLAALVLLSTLFLLSRSTEQVLDMPFAEALRGEGIAREHVGAPYYAGTTESGDMLTMTATSAAPEGEGQIRAEDLAARLRKPDGSEILLNAAHATVRDSDQTALMEGGVRIESSSGYVLNTQTLNSAINRIEAESGGPVQGDGPLGTIEAGKMRIETSDEDGGVQLLFTEGVKLVYTPKD</sequence>
<name>A0ABY8QIX8_9RHOB</name>
<dbReference type="RefSeq" id="WP_282301026.1">
    <property type="nucleotide sequence ID" value="NZ_CP124616.1"/>
</dbReference>
<evidence type="ECO:0000313" key="2">
    <source>
        <dbReference type="EMBL" id="WGW04393.1"/>
    </source>
</evidence>
<evidence type="ECO:0000256" key="1">
    <source>
        <dbReference type="SAM" id="Phobius"/>
    </source>
</evidence>
<keyword evidence="1" id="KW-0472">Membrane</keyword>
<dbReference type="InterPro" id="IPR010664">
    <property type="entry name" value="LipoPS_assembly_LptC-rel"/>
</dbReference>